<feature type="transmembrane region" description="Helical" evidence="1">
    <location>
        <begin position="202"/>
        <end position="221"/>
    </location>
</feature>
<dbReference type="InterPro" id="IPR005642">
    <property type="entry name" value="LysO"/>
</dbReference>
<feature type="transmembrane region" description="Helical" evidence="1">
    <location>
        <begin position="110"/>
        <end position="131"/>
    </location>
</feature>
<keyword evidence="1" id="KW-0812">Transmembrane</keyword>
<dbReference type="RefSeq" id="WP_063606210.1">
    <property type="nucleotide sequence ID" value="NZ_JAPQMW010000064.1"/>
</dbReference>
<name>A0ABW7IHB0_9VIBR</name>
<feature type="transmembrane region" description="Helical" evidence="1">
    <location>
        <begin position="275"/>
        <end position="297"/>
    </location>
</feature>
<dbReference type="Pfam" id="PF03956">
    <property type="entry name" value="Lys_export"/>
    <property type="match status" value="1"/>
</dbReference>
<keyword evidence="3" id="KW-1185">Reference proteome</keyword>
<reference evidence="2 3" key="1">
    <citation type="submission" date="2024-10" db="EMBL/GenBank/DDBJ databases">
        <authorList>
            <person name="Yibar A."/>
            <person name="Saticioglu I.B."/>
            <person name="Duman M."/>
            <person name="Ajmi N."/>
            <person name="Gurler F."/>
            <person name="Ay H."/>
            <person name="Onuk E."/>
            <person name="Guler S."/>
            <person name="Romalde J.L."/>
        </authorList>
    </citation>
    <scope>NUCLEOTIDE SEQUENCE [LARGE SCALE GENOMIC DNA]</scope>
    <source>
        <strain evidence="2 3">1-TCBS-B</strain>
    </source>
</reference>
<dbReference type="PANTHER" id="PTHR35804">
    <property type="entry name" value="LYSINE EXPORTER LYSO"/>
    <property type="match status" value="1"/>
</dbReference>
<feature type="transmembrane region" description="Helical" evidence="1">
    <location>
        <begin position="169"/>
        <end position="190"/>
    </location>
</feature>
<organism evidence="2 3">
    <name type="scientific">Vibrio barjaei</name>
    <dbReference type="NCBI Taxonomy" id="1676683"/>
    <lineage>
        <taxon>Bacteria</taxon>
        <taxon>Pseudomonadati</taxon>
        <taxon>Pseudomonadota</taxon>
        <taxon>Gammaproteobacteria</taxon>
        <taxon>Vibrionales</taxon>
        <taxon>Vibrionaceae</taxon>
        <taxon>Vibrio</taxon>
    </lineage>
</organism>
<protein>
    <submittedName>
        <fullName evidence="2">Lysine exporter LysO family protein</fullName>
    </submittedName>
</protein>
<feature type="transmembrane region" description="Helical" evidence="1">
    <location>
        <begin position="233"/>
        <end position="255"/>
    </location>
</feature>
<feature type="transmembrane region" description="Helical" evidence="1">
    <location>
        <begin position="137"/>
        <end position="157"/>
    </location>
</feature>
<keyword evidence="1" id="KW-0472">Membrane</keyword>
<evidence type="ECO:0000313" key="2">
    <source>
        <dbReference type="EMBL" id="MFH0260969.1"/>
    </source>
</evidence>
<accession>A0ABW7IHB0</accession>
<feature type="transmembrane region" description="Helical" evidence="1">
    <location>
        <begin position="61"/>
        <end position="83"/>
    </location>
</feature>
<comment type="caution">
    <text evidence="2">The sequence shown here is derived from an EMBL/GenBank/DDBJ whole genome shotgun (WGS) entry which is preliminary data.</text>
</comment>
<evidence type="ECO:0000313" key="3">
    <source>
        <dbReference type="Proteomes" id="UP001607125"/>
    </source>
</evidence>
<evidence type="ECO:0000256" key="1">
    <source>
        <dbReference type="SAM" id="Phobius"/>
    </source>
</evidence>
<dbReference type="Proteomes" id="UP001607125">
    <property type="component" value="Unassembled WGS sequence"/>
</dbReference>
<sequence length="301" mass="31994">MFSGMLYIFTPLVIGYFFSINNKSLLEALNKATSWLIYIILFLMGLSLAALDNFGSNLKTIVTMTLVFFVSIGACNLLSLPLVDRILPLKTENLTSNLPLSAMALESLKLILVVGSGLVAGLLLPIGLGWVETASEWILLALLFFIGIQLRNSGLTLKQILVNKQGMAIALIIVVSSLVGGAIAAMLLDISVYKGLAMASGFGWYSLAGILMGDAFGPVYGGASFMIELLRELVALVFIPLLITRKPCTAIGYAGATAMDFTLPVIQSTGGVRCVPVAIVSGFILSLLVPVMMLFFVSLAG</sequence>
<dbReference type="EMBL" id="JBIHSF010000008">
    <property type="protein sequence ID" value="MFH0260969.1"/>
    <property type="molecule type" value="Genomic_DNA"/>
</dbReference>
<gene>
    <name evidence="2" type="ORF">ACGRH2_11235</name>
</gene>
<proteinExistence type="predicted"/>
<feature type="transmembrane region" description="Helical" evidence="1">
    <location>
        <begin position="35"/>
        <end position="55"/>
    </location>
</feature>
<feature type="transmembrane region" description="Helical" evidence="1">
    <location>
        <begin position="6"/>
        <end position="23"/>
    </location>
</feature>
<keyword evidence="1" id="KW-1133">Transmembrane helix</keyword>
<dbReference type="PANTHER" id="PTHR35804:SF1">
    <property type="entry name" value="LYSINE EXPORTER LYSO"/>
    <property type="match status" value="1"/>
</dbReference>